<name>A0A4Q7URA2_PSEST</name>
<sequence length="386" mass="39729">MLVVLLAGVAILYAVQSPAANTESVTAAAPAVAPAPAGAVPDGFTELWRAPSPATPAPIAAGDGVVVAGGSTVSGRDARTGQERWSYTRDLPLCTVASAFGRVLADYRNDEYCSELTALNPSTGARGPARTLDVRPGTRLIGDGPLLATGPDYLETMRSDLVRTTEYGNVRALEEPGDQPRTGCTYSSFAAGGGRVAVAEDCPSDASQRLTVLRPDSAKGDQPAADSSAELGVRGAQVVAVVADRVAVLLPGEPRLLLLDRSGSRIGEFPLAVGSPVFTPTDGVARVTRDDGDLYWWTGAATVALDRTTLEPLWTLRGTLGPGVPYGDRLLVPVPGGLADVDPATGASRATVPVDRAGWTGAVQVSAQGSVLVELRGQDVVALGPR</sequence>
<comment type="caution">
    <text evidence="3">The sequence shown here is derived from an EMBL/GenBank/DDBJ whole genome shotgun (WGS) entry which is preliminary data.</text>
</comment>
<evidence type="ECO:0000313" key="4">
    <source>
        <dbReference type="Proteomes" id="UP000291591"/>
    </source>
</evidence>
<keyword evidence="4" id="KW-1185">Reference proteome</keyword>
<dbReference type="InterPro" id="IPR011047">
    <property type="entry name" value="Quinoprotein_ADH-like_sf"/>
</dbReference>
<evidence type="ECO:0000259" key="2">
    <source>
        <dbReference type="Pfam" id="PF13360"/>
    </source>
</evidence>
<dbReference type="EMBL" id="SHKL01000001">
    <property type="protein sequence ID" value="RZT84106.1"/>
    <property type="molecule type" value="Genomic_DNA"/>
</dbReference>
<proteinExistence type="predicted"/>
<dbReference type="SUPFAM" id="SSF50998">
    <property type="entry name" value="Quinoprotein alcohol dehydrogenase-like"/>
    <property type="match status" value="1"/>
</dbReference>
<dbReference type="AlphaFoldDB" id="A0A4Q7URA2"/>
<evidence type="ECO:0000313" key="3">
    <source>
        <dbReference type="EMBL" id="RZT84106.1"/>
    </source>
</evidence>
<evidence type="ECO:0000256" key="1">
    <source>
        <dbReference type="SAM" id="SignalP"/>
    </source>
</evidence>
<feature type="signal peptide" evidence="1">
    <location>
        <begin position="1"/>
        <end position="19"/>
    </location>
</feature>
<keyword evidence="1" id="KW-0732">Signal</keyword>
<protein>
    <submittedName>
        <fullName evidence="3">Putative pyrroloquinoline-quinone binding quinoprotein</fullName>
    </submittedName>
</protein>
<dbReference type="InterPro" id="IPR015943">
    <property type="entry name" value="WD40/YVTN_repeat-like_dom_sf"/>
</dbReference>
<feature type="domain" description="Pyrrolo-quinoline quinone repeat" evidence="2">
    <location>
        <begin position="46"/>
        <end position="126"/>
    </location>
</feature>
<dbReference type="Gene3D" id="2.130.10.10">
    <property type="entry name" value="YVTN repeat-like/Quinoprotein amine dehydrogenase"/>
    <property type="match status" value="1"/>
</dbReference>
<dbReference type="InterPro" id="IPR002372">
    <property type="entry name" value="PQQ_rpt_dom"/>
</dbReference>
<dbReference type="Pfam" id="PF13360">
    <property type="entry name" value="PQQ_2"/>
    <property type="match status" value="1"/>
</dbReference>
<feature type="chain" id="PRO_5020687759" evidence="1">
    <location>
        <begin position="20"/>
        <end position="386"/>
    </location>
</feature>
<reference evidence="3 4" key="1">
    <citation type="submission" date="2019-02" db="EMBL/GenBank/DDBJ databases">
        <title>Sequencing the genomes of 1000 actinobacteria strains.</title>
        <authorList>
            <person name="Klenk H.-P."/>
        </authorList>
    </citation>
    <scope>NUCLEOTIDE SEQUENCE [LARGE SCALE GENOMIC DNA]</scope>
    <source>
        <strain evidence="3 4">DSM 45779</strain>
    </source>
</reference>
<dbReference type="Proteomes" id="UP000291591">
    <property type="component" value="Unassembled WGS sequence"/>
</dbReference>
<gene>
    <name evidence="3" type="ORF">EV383_0940</name>
</gene>
<accession>A0A4Q7URA2</accession>
<organism evidence="3 4">
    <name type="scientific">Pseudonocardia sediminis</name>
    <dbReference type="NCBI Taxonomy" id="1397368"/>
    <lineage>
        <taxon>Bacteria</taxon>
        <taxon>Bacillati</taxon>
        <taxon>Actinomycetota</taxon>
        <taxon>Actinomycetes</taxon>
        <taxon>Pseudonocardiales</taxon>
        <taxon>Pseudonocardiaceae</taxon>
        <taxon>Pseudonocardia</taxon>
    </lineage>
</organism>